<proteinExistence type="predicted"/>
<evidence type="ECO:0000256" key="1">
    <source>
        <dbReference type="SAM" id="MobiDB-lite"/>
    </source>
</evidence>
<gene>
    <name evidence="2" type="ORF">LTR62_001504</name>
</gene>
<name>A0AAN7TLU3_9PEZI</name>
<sequence length="542" mass="60548">MTVSSQNQVNGSESRRPVQKLRFVKSLPAQVLNHCTVCLEEQLFDQAIALLSSGLTSGTCTSRPAYVPARSHLAVVATLAVHPQLTTRTSDPAKPIAATDALRYLRHVSRLVSPRAAGLDQAFQFNTDRGDVHRNKRAKTRRSENCGEILPLHEDDYIRSDYAGQDSIWKSAADFWSVVGWSFNCSVKHKHRWQRWKEWLEMMLDVLEKDFDEHASEGTAANSMIAVFLRPIGEGRNNKRRLMRALLANGSTKALAEFHEIWRNETKLPKVVDAKQNVAKKRKLDLDNDEFGDYFDESDQENPESLSRRSRSATAFSSRKISRQPSADENNDSDDESAASAANATDYRGLEAFGGMDSIALRQRLLRLLLELCSRAPSLLLDIEDFLDLCTEFIRPLKLAIFQQLVTPSKAFMDADPKSSLNQMLLRPLLSSQAPVYDANAMTQTDFETCYAPFTANTTSVADNAKVSLLVEDLMKLLWKTSSLAVTPTLRRVVTEGIGARNAKAEMDRRRKTGLKALEDEDAMMVLVASGVRMSSLLACLS</sequence>
<evidence type="ECO:0000313" key="3">
    <source>
        <dbReference type="Proteomes" id="UP001310890"/>
    </source>
</evidence>
<reference evidence="2" key="1">
    <citation type="submission" date="2023-08" db="EMBL/GenBank/DDBJ databases">
        <title>Black Yeasts Isolated from many extreme environments.</title>
        <authorList>
            <person name="Coleine C."/>
            <person name="Stajich J.E."/>
            <person name="Selbmann L."/>
        </authorList>
    </citation>
    <scope>NUCLEOTIDE SEQUENCE</scope>
    <source>
        <strain evidence="2">CCFEE 5401</strain>
    </source>
</reference>
<evidence type="ECO:0000313" key="2">
    <source>
        <dbReference type="EMBL" id="KAK5115304.1"/>
    </source>
</evidence>
<comment type="caution">
    <text evidence="2">The sequence shown here is derived from an EMBL/GenBank/DDBJ whole genome shotgun (WGS) entry which is preliminary data.</text>
</comment>
<dbReference type="AlphaFoldDB" id="A0AAN7TLU3"/>
<feature type="region of interest" description="Disordered" evidence="1">
    <location>
        <begin position="294"/>
        <end position="340"/>
    </location>
</feature>
<accession>A0AAN7TLU3</accession>
<dbReference type="Proteomes" id="UP001310890">
    <property type="component" value="Unassembled WGS sequence"/>
</dbReference>
<organism evidence="2 3">
    <name type="scientific">Meristemomyces frigidus</name>
    <dbReference type="NCBI Taxonomy" id="1508187"/>
    <lineage>
        <taxon>Eukaryota</taxon>
        <taxon>Fungi</taxon>
        <taxon>Dikarya</taxon>
        <taxon>Ascomycota</taxon>
        <taxon>Pezizomycotina</taxon>
        <taxon>Dothideomycetes</taxon>
        <taxon>Dothideomycetidae</taxon>
        <taxon>Mycosphaerellales</taxon>
        <taxon>Teratosphaeriaceae</taxon>
        <taxon>Meristemomyces</taxon>
    </lineage>
</organism>
<dbReference type="EMBL" id="JAVRRL010000013">
    <property type="protein sequence ID" value="KAK5115304.1"/>
    <property type="molecule type" value="Genomic_DNA"/>
</dbReference>
<protein>
    <submittedName>
        <fullName evidence="2">Uncharacterized protein</fullName>
    </submittedName>
</protein>